<keyword evidence="2" id="KW-1185">Reference proteome</keyword>
<gene>
    <name evidence="1" type="ORF">HPB49_024725</name>
</gene>
<evidence type="ECO:0000313" key="1">
    <source>
        <dbReference type="EMBL" id="KAH7938499.1"/>
    </source>
</evidence>
<dbReference type="EMBL" id="CM023477">
    <property type="protein sequence ID" value="KAH7938499.1"/>
    <property type="molecule type" value="Genomic_DNA"/>
</dbReference>
<protein>
    <submittedName>
        <fullName evidence="1">Uncharacterized protein</fullName>
    </submittedName>
</protein>
<reference evidence="1" key="1">
    <citation type="submission" date="2020-05" db="EMBL/GenBank/DDBJ databases">
        <title>Large-scale comparative analyses of tick genomes elucidate their genetic diversity and vector capacities.</title>
        <authorList>
            <person name="Jia N."/>
            <person name="Wang J."/>
            <person name="Shi W."/>
            <person name="Du L."/>
            <person name="Sun Y."/>
            <person name="Zhan W."/>
            <person name="Jiang J."/>
            <person name="Wang Q."/>
            <person name="Zhang B."/>
            <person name="Ji P."/>
            <person name="Sakyi L.B."/>
            <person name="Cui X."/>
            <person name="Yuan T."/>
            <person name="Jiang B."/>
            <person name="Yang W."/>
            <person name="Lam T.T.-Y."/>
            <person name="Chang Q."/>
            <person name="Ding S."/>
            <person name="Wang X."/>
            <person name="Zhu J."/>
            <person name="Ruan X."/>
            <person name="Zhao L."/>
            <person name="Wei J."/>
            <person name="Que T."/>
            <person name="Du C."/>
            <person name="Cheng J."/>
            <person name="Dai P."/>
            <person name="Han X."/>
            <person name="Huang E."/>
            <person name="Gao Y."/>
            <person name="Liu J."/>
            <person name="Shao H."/>
            <person name="Ye R."/>
            <person name="Li L."/>
            <person name="Wei W."/>
            <person name="Wang X."/>
            <person name="Wang C."/>
            <person name="Yang T."/>
            <person name="Huo Q."/>
            <person name="Li W."/>
            <person name="Guo W."/>
            <person name="Chen H."/>
            <person name="Zhou L."/>
            <person name="Ni X."/>
            <person name="Tian J."/>
            <person name="Zhou Y."/>
            <person name="Sheng Y."/>
            <person name="Liu T."/>
            <person name="Pan Y."/>
            <person name="Xia L."/>
            <person name="Li J."/>
            <person name="Zhao F."/>
            <person name="Cao W."/>
        </authorList>
    </citation>
    <scope>NUCLEOTIDE SEQUENCE</scope>
    <source>
        <strain evidence="1">Dsil-2018</strain>
    </source>
</reference>
<proteinExistence type="predicted"/>
<dbReference type="Proteomes" id="UP000821865">
    <property type="component" value="Chromosome 8"/>
</dbReference>
<evidence type="ECO:0000313" key="2">
    <source>
        <dbReference type="Proteomes" id="UP000821865"/>
    </source>
</evidence>
<sequence>MLTPVWFILVAIAIPCQAYLDDRVLLDQHWTGFSPTVGGARREESKAPIQGRRRHASARQSDNEPDKRSAGFHLRSADIGPLMVRDMRSTTVRNAETSLRFRSDNVRRPEVAERSVRHVLNNLERMSRRERLDDASVRGGRTERDTSRTLDLPKQEREIGDRTLHSTNGKVSHRTADERRRTAADAPTWVKEDSRRRVRSANRDLVLSGSRQTPSRTSHCDDGASVVRQRKSVERIEHRNPIERRASSLERLSGPTETRDQGRQLDARLEAPHTQDENNHASRIGAVRPASRRQTRGKINRNYRVRDAMYQSRLIVDQRNNLHGLAKTFSFRSKALSSRNLATGRHQMTDRRRSATLPLQASTERDRIDNSPHNERVASALSGLPRREIMPPRMISAVRTQNHRVDGDVTRNVRHIRRTETRTSELRFSFRGTRQREVRRTGVNKRYAVGATDERRPVRFLAERALPNMSDKRQERHGNSLPLLERVRTSKGKEIMLETRHDRSFRQHDSRIDVRSMCDSERTSYVVDRSFAGSVQHKCSRKVSEVRRQLGVDHERLDRTNTRETSIQVYRARCQICNDDAASSRNVEHGRRLSTPVDSSARLTKRSRNEVVLGQSIIGEGRTRARASVTQRFQSVDRAERRRELRHDSSDEQMRFVDSRERIVVDTRRNNGEARLAIAKMQNARQIREEFGYKASRSYFRSDSGSLLETVLTVGVVALMTMSPKRKLVN</sequence>
<comment type="caution">
    <text evidence="1">The sequence shown here is derived from an EMBL/GenBank/DDBJ whole genome shotgun (WGS) entry which is preliminary data.</text>
</comment>
<organism evidence="1 2">
    <name type="scientific">Dermacentor silvarum</name>
    <name type="common">Tick</name>
    <dbReference type="NCBI Taxonomy" id="543639"/>
    <lineage>
        <taxon>Eukaryota</taxon>
        <taxon>Metazoa</taxon>
        <taxon>Ecdysozoa</taxon>
        <taxon>Arthropoda</taxon>
        <taxon>Chelicerata</taxon>
        <taxon>Arachnida</taxon>
        <taxon>Acari</taxon>
        <taxon>Parasitiformes</taxon>
        <taxon>Ixodida</taxon>
        <taxon>Ixodoidea</taxon>
        <taxon>Ixodidae</taxon>
        <taxon>Rhipicephalinae</taxon>
        <taxon>Dermacentor</taxon>
    </lineage>
</organism>
<accession>A0ACB8CCB3</accession>
<name>A0ACB8CCB3_DERSI</name>